<protein>
    <submittedName>
        <fullName evidence="2">Uncharacterized protein</fullName>
    </submittedName>
</protein>
<comment type="caution">
    <text evidence="2">The sequence shown here is derived from an EMBL/GenBank/DDBJ whole genome shotgun (WGS) entry which is preliminary data.</text>
</comment>
<name>A0A9D4C911_DREPO</name>
<reference evidence="2" key="2">
    <citation type="submission" date="2020-11" db="EMBL/GenBank/DDBJ databases">
        <authorList>
            <person name="McCartney M.A."/>
            <person name="Auch B."/>
            <person name="Kono T."/>
            <person name="Mallez S."/>
            <person name="Becker A."/>
            <person name="Gohl D.M."/>
            <person name="Silverstein K.A.T."/>
            <person name="Koren S."/>
            <person name="Bechman K.B."/>
            <person name="Herman A."/>
            <person name="Abrahante J.E."/>
            <person name="Garbe J."/>
        </authorList>
    </citation>
    <scope>NUCLEOTIDE SEQUENCE</scope>
    <source>
        <strain evidence="2">Duluth1</strain>
        <tissue evidence="2">Whole animal</tissue>
    </source>
</reference>
<dbReference type="EMBL" id="JAIWYP010000013">
    <property type="protein sequence ID" value="KAH3719174.1"/>
    <property type="molecule type" value="Genomic_DNA"/>
</dbReference>
<feature type="region of interest" description="Disordered" evidence="1">
    <location>
        <begin position="48"/>
        <end position="76"/>
    </location>
</feature>
<dbReference type="Proteomes" id="UP000828390">
    <property type="component" value="Unassembled WGS sequence"/>
</dbReference>
<sequence>MRRYQKVEAFFESKSEAFCNKEMNPRVRSLFIWSNRFAKCRSMAATGTSGIGGGDGRKGGSQGMTLGRSALAGRRL</sequence>
<reference evidence="2" key="1">
    <citation type="journal article" date="2019" name="bioRxiv">
        <title>The Genome of the Zebra Mussel, Dreissena polymorpha: A Resource for Invasive Species Research.</title>
        <authorList>
            <person name="McCartney M.A."/>
            <person name="Auch B."/>
            <person name="Kono T."/>
            <person name="Mallez S."/>
            <person name="Zhang Y."/>
            <person name="Obille A."/>
            <person name="Becker A."/>
            <person name="Abrahante J.E."/>
            <person name="Garbe J."/>
            <person name="Badalamenti J.P."/>
            <person name="Herman A."/>
            <person name="Mangelson H."/>
            <person name="Liachko I."/>
            <person name="Sullivan S."/>
            <person name="Sone E.D."/>
            <person name="Koren S."/>
            <person name="Silverstein K.A.T."/>
            <person name="Beckman K.B."/>
            <person name="Gohl D.M."/>
        </authorList>
    </citation>
    <scope>NUCLEOTIDE SEQUENCE</scope>
    <source>
        <strain evidence="2">Duluth1</strain>
        <tissue evidence="2">Whole animal</tissue>
    </source>
</reference>
<dbReference type="AlphaFoldDB" id="A0A9D4C911"/>
<organism evidence="2 3">
    <name type="scientific">Dreissena polymorpha</name>
    <name type="common">Zebra mussel</name>
    <name type="synonym">Mytilus polymorpha</name>
    <dbReference type="NCBI Taxonomy" id="45954"/>
    <lineage>
        <taxon>Eukaryota</taxon>
        <taxon>Metazoa</taxon>
        <taxon>Spiralia</taxon>
        <taxon>Lophotrochozoa</taxon>
        <taxon>Mollusca</taxon>
        <taxon>Bivalvia</taxon>
        <taxon>Autobranchia</taxon>
        <taxon>Heteroconchia</taxon>
        <taxon>Euheterodonta</taxon>
        <taxon>Imparidentia</taxon>
        <taxon>Neoheterodontei</taxon>
        <taxon>Myida</taxon>
        <taxon>Dreissenoidea</taxon>
        <taxon>Dreissenidae</taxon>
        <taxon>Dreissena</taxon>
    </lineage>
</organism>
<evidence type="ECO:0000313" key="3">
    <source>
        <dbReference type="Proteomes" id="UP000828390"/>
    </source>
</evidence>
<keyword evidence="3" id="KW-1185">Reference proteome</keyword>
<gene>
    <name evidence="2" type="ORF">DPMN_062006</name>
</gene>
<evidence type="ECO:0000313" key="2">
    <source>
        <dbReference type="EMBL" id="KAH3719174.1"/>
    </source>
</evidence>
<proteinExistence type="predicted"/>
<accession>A0A9D4C911</accession>
<evidence type="ECO:0000256" key="1">
    <source>
        <dbReference type="SAM" id="MobiDB-lite"/>
    </source>
</evidence>
<feature type="compositionally biased region" description="Gly residues" evidence="1">
    <location>
        <begin position="49"/>
        <end position="62"/>
    </location>
</feature>